<keyword evidence="6" id="KW-0238">DNA-binding</keyword>
<dbReference type="SUPFAM" id="SSF143081">
    <property type="entry name" value="BB1717-like"/>
    <property type="match status" value="1"/>
</dbReference>
<evidence type="ECO:0000256" key="8">
    <source>
        <dbReference type="RuleBase" id="RU364100"/>
    </source>
</evidence>
<dbReference type="RefSeq" id="WP_254740506.1">
    <property type="nucleotide sequence ID" value="NZ_JANCLU010000006.1"/>
</dbReference>
<evidence type="ECO:0000256" key="1">
    <source>
        <dbReference type="ARBA" id="ARBA00008136"/>
    </source>
</evidence>
<name>A0ABT1LAK5_9HYPH</name>
<dbReference type="Gene3D" id="3.90.1680.20">
    <property type="match status" value="2"/>
</dbReference>
<keyword evidence="10" id="KW-1185">Reference proteome</keyword>
<dbReference type="InterPro" id="IPR003738">
    <property type="entry name" value="SRAP"/>
</dbReference>
<evidence type="ECO:0000313" key="9">
    <source>
        <dbReference type="EMBL" id="MCP8938506.1"/>
    </source>
</evidence>
<keyword evidence="2 8" id="KW-0645">Protease</keyword>
<keyword evidence="7" id="KW-0456">Lyase</keyword>
<accession>A0ABT1LAK5</accession>
<dbReference type="InterPro" id="IPR036590">
    <property type="entry name" value="SRAP-like"/>
</dbReference>
<keyword evidence="4 8" id="KW-0378">Hydrolase</keyword>
<protein>
    <recommendedName>
        <fullName evidence="8">Abasic site processing protein</fullName>
        <ecNumber evidence="8">3.4.-.-</ecNumber>
    </recommendedName>
</protein>
<gene>
    <name evidence="9" type="ORF">NK718_08260</name>
</gene>
<evidence type="ECO:0000256" key="2">
    <source>
        <dbReference type="ARBA" id="ARBA00022670"/>
    </source>
</evidence>
<dbReference type="EMBL" id="JANCLU010000006">
    <property type="protein sequence ID" value="MCP8938506.1"/>
    <property type="molecule type" value="Genomic_DNA"/>
</dbReference>
<dbReference type="Pfam" id="PF02586">
    <property type="entry name" value="SRAP"/>
    <property type="match status" value="1"/>
</dbReference>
<evidence type="ECO:0000256" key="3">
    <source>
        <dbReference type="ARBA" id="ARBA00022763"/>
    </source>
</evidence>
<proteinExistence type="inferred from homology"/>
<evidence type="ECO:0000256" key="6">
    <source>
        <dbReference type="ARBA" id="ARBA00023125"/>
    </source>
</evidence>
<keyword evidence="3" id="KW-0227">DNA damage</keyword>
<evidence type="ECO:0000256" key="4">
    <source>
        <dbReference type="ARBA" id="ARBA00022801"/>
    </source>
</evidence>
<evidence type="ECO:0000313" key="10">
    <source>
        <dbReference type="Proteomes" id="UP001205890"/>
    </source>
</evidence>
<evidence type="ECO:0000256" key="7">
    <source>
        <dbReference type="ARBA" id="ARBA00023239"/>
    </source>
</evidence>
<comment type="similarity">
    <text evidence="1 8">Belongs to the SOS response-associated peptidase family.</text>
</comment>
<dbReference type="Proteomes" id="UP001205890">
    <property type="component" value="Unassembled WGS sequence"/>
</dbReference>
<dbReference type="EC" id="3.4.-.-" evidence="8"/>
<comment type="caution">
    <text evidence="9">The sequence shown here is derived from an EMBL/GenBank/DDBJ whole genome shotgun (WGS) entry which is preliminary data.</text>
</comment>
<organism evidence="9 10">
    <name type="scientific">Alsobacter ponti</name>
    <dbReference type="NCBI Taxonomy" id="2962936"/>
    <lineage>
        <taxon>Bacteria</taxon>
        <taxon>Pseudomonadati</taxon>
        <taxon>Pseudomonadota</taxon>
        <taxon>Alphaproteobacteria</taxon>
        <taxon>Hyphomicrobiales</taxon>
        <taxon>Alsobacteraceae</taxon>
        <taxon>Alsobacter</taxon>
    </lineage>
</organism>
<dbReference type="PANTHER" id="PTHR13604:SF0">
    <property type="entry name" value="ABASIC SITE PROCESSING PROTEIN HMCES"/>
    <property type="match status" value="1"/>
</dbReference>
<evidence type="ECO:0000256" key="5">
    <source>
        <dbReference type="ARBA" id="ARBA00023124"/>
    </source>
</evidence>
<reference evidence="9 10" key="1">
    <citation type="submission" date="2022-07" db="EMBL/GenBank/DDBJ databases">
        <authorList>
            <person name="Li W.-J."/>
            <person name="Deng Q.-Q."/>
        </authorList>
    </citation>
    <scope>NUCLEOTIDE SEQUENCE [LARGE SCALE GENOMIC DNA]</scope>
    <source>
        <strain evidence="9 10">SYSU M60028</strain>
    </source>
</reference>
<sequence length="221" mass="24053">MCNLYSLTKGQAAIVALTRALRDTTGNLPPLPAIFPDQMAPVVINAPDGARELAMLRWGMPCPPAYGTQAVTNIRNTKSPHWRAWLKPANRCLVPFTSFCEYEDTKPRKTPVWFALDESRPLAFFAGIWTPWRGVRGPKSAPVEGEHRLFGFLTTDANAEVGAVHPKAMPAILTGTEEIEAWMTAPAAEAVALQRPLPDGVLRVVARGDRQDGLAPAGLAF</sequence>
<keyword evidence="5" id="KW-0190">Covalent protein-DNA linkage</keyword>
<dbReference type="PANTHER" id="PTHR13604">
    <property type="entry name" value="DC12-RELATED"/>
    <property type="match status" value="1"/>
</dbReference>